<dbReference type="AlphaFoldDB" id="A0AAW0M5U4"/>
<reference evidence="1" key="3">
    <citation type="submission" date="2023-07" db="EMBL/GenBank/DDBJ databases">
        <title>An improved reference 1 genome and first organelle genomes of Quercus suber.</title>
        <authorList>
            <consortium name="Genosuber Consortium"/>
            <person name="Usie A."/>
            <person name="Serra O."/>
            <person name="Barros P."/>
        </authorList>
    </citation>
    <scope>NUCLEOTIDE SEQUENCE</scope>
    <source>
        <strain evidence="1">HL8</strain>
        <tissue evidence="1">Leaves</tissue>
    </source>
</reference>
<gene>
    <name evidence="1" type="ORF">CFP56_007822</name>
</gene>
<evidence type="ECO:0000313" key="1">
    <source>
        <dbReference type="EMBL" id="KAK7859260.1"/>
    </source>
</evidence>
<comment type="caution">
    <text evidence="1">The sequence shown here is derived from an EMBL/GenBank/DDBJ whole genome shotgun (WGS) entry which is preliminary data.</text>
</comment>
<proteinExistence type="predicted"/>
<dbReference type="EMBL" id="PKMF04000014">
    <property type="protein sequence ID" value="KAK7859260.1"/>
    <property type="molecule type" value="Genomic_DNA"/>
</dbReference>
<protein>
    <submittedName>
        <fullName evidence="1">Uncharacterized protein</fullName>
    </submittedName>
</protein>
<name>A0AAW0M5U4_QUESU</name>
<sequence>MGSGSMTVYYILNPITRQSVTLLPLRYSGSARIGFIISCYDNIAHDHDKQHQQFSYKGYCVFDASTSTLIYGCCITRLEEKTVEMVCDIQRPYLFNVFNFVLPCWPTPIPSSPLENEMAAKLFCRLDLRQ</sequence>
<reference evidence="1" key="2">
    <citation type="journal article" date="2018" name="Sci. Data">
        <title>The draft genome sequence of cork oak.</title>
        <authorList>
            <person name="Ramos A.M."/>
            <person name="Usie A."/>
            <person name="Barbosa P."/>
            <person name="Barros P.M."/>
            <person name="Capote T."/>
            <person name="Chaves I."/>
            <person name="Simoes F."/>
            <person name="Abreu I."/>
            <person name="Carrasquinho I."/>
            <person name="Faro C."/>
            <person name="Guimaraes J.B."/>
            <person name="Mendonca D."/>
            <person name="Nobrega F."/>
            <person name="Rodrigues L."/>
            <person name="Saibo N.J.M."/>
            <person name="Varela M.C."/>
            <person name="Egas C."/>
            <person name="Matos J."/>
            <person name="Miguel C.M."/>
            <person name="Oliveira M.M."/>
            <person name="Ricardo C.P."/>
            <person name="Goncalves S."/>
        </authorList>
    </citation>
    <scope>NUCLEOTIDE SEQUENCE [LARGE SCALE GENOMIC DNA]</scope>
    <source>
        <strain evidence="1">HL8</strain>
    </source>
</reference>
<reference evidence="1" key="1">
    <citation type="submission" date="2017-12" db="EMBL/GenBank/DDBJ databases">
        <authorList>
            <person name="Barbosa P."/>
            <person name="Usie A."/>
            <person name="Ramos A.M."/>
        </authorList>
    </citation>
    <scope>NUCLEOTIDE SEQUENCE</scope>
    <source>
        <strain evidence="1">HL8</strain>
        <tissue evidence="1">Leaves</tissue>
    </source>
</reference>
<organism evidence="1">
    <name type="scientific">Quercus suber</name>
    <name type="common">Cork oak</name>
    <dbReference type="NCBI Taxonomy" id="58331"/>
    <lineage>
        <taxon>Eukaryota</taxon>
        <taxon>Viridiplantae</taxon>
        <taxon>Streptophyta</taxon>
        <taxon>Embryophyta</taxon>
        <taxon>Tracheophyta</taxon>
        <taxon>Spermatophyta</taxon>
        <taxon>Magnoliopsida</taxon>
        <taxon>eudicotyledons</taxon>
        <taxon>Gunneridae</taxon>
        <taxon>Pentapetalae</taxon>
        <taxon>rosids</taxon>
        <taxon>fabids</taxon>
        <taxon>Fagales</taxon>
        <taxon>Fagaceae</taxon>
        <taxon>Quercus</taxon>
    </lineage>
</organism>
<accession>A0AAW0M5U4</accession>